<reference evidence="1 2" key="1">
    <citation type="submission" date="2019-10" db="EMBL/GenBank/DDBJ databases">
        <authorList>
            <person name="Palmer J.M."/>
        </authorList>
    </citation>
    <scope>NUCLEOTIDE SEQUENCE [LARGE SCALE GENOMIC DNA]</scope>
    <source>
        <strain evidence="1 2">TWF730</strain>
    </source>
</reference>
<dbReference type="Gene3D" id="3.40.50.200">
    <property type="entry name" value="Peptidase S8/S53 domain"/>
    <property type="match status" value="1"/>
</dbReference>
<comment type="caution">
    <text evidence="1">The sequence shown here is derived from an EMBL/GenBank/DDBJ whole genome shotgun (WGS) entry which is preliminary data.</text>
</comment>
<evidence type="ECO:0000313" key="2">
    <source>
        <dbReference type="Proteomes" id="UP001373714"/>
    </source>
</evidence>
<evidence type="ECO:0008006" key="3">
    <source>
        <dbReference type="Google" id="ProtNLM"/>
    </source>
</evidence>
<dbReference type="GO" id="GO:0006508">
    <property type="term" value="P:proteolysis"/>
    <property type="evidence" value="ECO:0007669"/>
    <property type="project" value="InterPro"/>
</dbReference>
<dbReference type="GO" id="GO:0004252">
    <property type="term" value="F:serine-type endopeptidase activity"/>
    <property type="evidence" value="ECO:0007669"/>
    <property type="project" value="InterPro"/>
</dbReference>
<dbReference type="AlphaFoldDB" id="A0AAV9VE58"/>
<gene>
    <name evidence="1" type="ORF">TWF730_007415</name>
</gene>
<dbReference type="EMBL" id="JAVHNS010000004">
    <property type="protein sequence ID" value="KAK6358060.1"/>
    <property type="molecule type" value="Genomic_DNA"/>
</dbReference>
<protein>
    <recommendedName>
        <fullName evidence="3">Peptidase S8/S53 domain-containing protein</fullName>
    </recommendedName>
</protein>
<organism evidence="1 2">
    <name type="scientific">Orbilia blumenaviensis</name>
    <dbReference type="NCBI Taxonomy" id="1796055"/>
    <lineage>
        <taxon>Eukaryota</taxon>
        <taxon>Fungi</taxon>
        <taxon>Dikarya</taxon>
        <taxon>Ascomycota</taxon>
        <taxon>Pezizomycotina</taxon>
        <taxon>Orbiliomycetes</taxon>
        <taxon>Orbiliales</taxon>
        <taxon>Orbiliaceae</taxon>
        <taxon>Orbilia</taxon>
    </lineage>
</organism>
<dbReference type="SUPFAM" id="SSF52743">
    <property type="entry name" value="Subtilisin-like"/>
    <property type="match status" value="1"/>
</dbReference>
<proteinExistence type="predicted"/>
<name>A0AAV9VE58_9PEZI</name>
<dbReference type="InterPro" id="IPR036852">
    <property type="entry name" value="Peptidase_S8/S53_dom_sf"/>
</dbReference>
<evidence type="ECO:0000313" key="1">
    <source>
        <dbReference type="EMBL" id="KAK6358060.1"/>
    </source>
</evidence>
<accession>A0AAV9VE58</accession>
<dbReference type="Proteomes" id="UP001373714">
    <property type="component" value="Unassembled WGS sequence"/>
</dbReference>
<keyword evidence="2" id="KW-1185">Reference proteome</keyword>
<sequence length="393" mass="42613">MRGTAVLSRLLGGEFGVAKSITPVLVKTSNRFGEIEPREDNILNTLPKILRDIKEKSSKVDISSKQAPKFIVLITIGLKFGGASRAFSSRMAQFSQLVQELGEMPNVAIVTSADDIYYIDKSHNPTLKPIDSYPALFGTKDEDFTNFMIVGGTNVESGEIESHYAEFIHISAPSTNVSIAIPDEKSSWSGGNYKKATGAPLAAAAVTGVLATLLSAKDYTMPEAISKLYKLSYPRGPPPGSEKSGAIYPNVIYNGMSLLTETPDYEPVKEGPKEVSGKSPMTITVVVTIYPQGEHCARVRRGASTKPILTADVTEYKTVTKYCKSDGRPKTISAHITTAAQAISTPTFEQPGLEYQYSYHSGFCEECLESNGEMLLGGILWIPSDCPCRDREA</sequence>